<proteinExistence type="predicted"/>
<accession>A0AA36BB57</accession>
<dbReference type="Proteomes" id="UP001162480">
    <property type="component" value="Chromosome 11"/>
</dbReference>
<keyword evidence="4" id="KW-0812">Transmembrane</keyword>
<feature type="transmembrane region" description="Helical" evidence="4">
    <location>
        <begin position="15"/>
        <end position="46"/>
    </location>
</feature>
<dbReference type="GO" id="GO:0016491">
    <property type="term" value="F:oxidoreductase activity"/>
    <property type="evidence" value="ECO:0007669"/>
    <property type="project" value="TreeGrafter"/>
</dbReference>
<dbReference type="InterPro" id="IPR036291">
    <property type="entry name" value="NAD(P)-bd_dom_sf"/>
</dbReference>
<organism evidence="6 7">
    <name type="scientific">Octopus vulgaris</name>
    <name type="common">Common octopus</name>
    <dbReference type="NCBI Taxonomy" id="6645"/>
    <lineage>
        <taxon>Eukaryota</taxon>
        <taxon>Metazoa</taxon>
        <taxon>Spiralia</taxon>
        <taxon>Lophotrochozoa</taxon>
        <taxon>Mollusca</taxon>
        <taxon>Cephalopoda</taxon>
        <taxon>Coleoidea</taxon>
        <taxon>Octopodiformes</taxon>
        <taxon>Octopoda</taxon>
        <taxon>Incirrata</taxon>
        <taxon>Octopodidae</taxon>
        <taxon>Octopus</taxon>
    </lineage>
</organism>
<dbReference type="EMBL" id="OX597824">
    <property type="protein sequence ID" value="CAI9730437.1"/>
    <property type="molecule type" value="Genomic_DNA"/>
</dbReference>
<dbReference type="InterPro" id="IPR001841">
    <property type="entry name" value="Znf_RING"/>
</dbReference>
<keyword evidence="4" id="KW-0472">Membrane</keyword>
<keyword evidence="7" id="KW-1185">Reference proteome</keyword>
<dbReference type="InterPro" id="IPR013083">
    <property type="entry name" value="Znf_RING/FYVE/PHD"/>
</dbReference>
<evidence type="ECO:0000313" key="7">
    <source>
        <dbReference type="Proteomes" id="UP001162480"/>
    </source>
</evidence>
<dbReference type="Pfam" id="PF13920">
    <property type="entry name" value="zf-C3HC4_3"/>
    <property type="match status" value="1"/>
</dbReference>
<dbReference type="Gene3D" id="3.40.50.720">
    <property type="entry name" value="NAD(P)-binding Rossmann-like Domain"/>
    <property type="match status" value="1"/>
</dbReference>
<evidence type="ECO:0000256" key="3">
    <source>
        <dbReference type="PROSITE-ProRule" id="PRU00175"/>
    </source>
</evidence>
<evidence type="ECO:0000256" key="2">
    <source>
        <dbReference type="ARBA" id="ARBA00022833"/>
    </source>
</evidence>
<dbReference type="PANTHER" id="PTHR48075:SF5">
    <property type="entry name" value="3-HYDROXYBUTYRYL-COA DEHYDROGENASE"/>
    <property type="match status" value="1"/>
</dbReference>
<dbReference type="GO" id="GO:0008270">
    <property type="term" value="F:zinc ion binding"/>
    <property type="evidence" value="ECO:0007669"/>
    <property type="project" value="UniProtKB-KW"/>
</dbReference>
<dbReference type="PANTHER" id="PTHR48075">
    <property type="entry name" value="3-HYDROXYACYL-COA DEHYDROGENASE FAMILY PROTEIN"/>
    <property type="match status" value="1"/>
</dbReference>
<dbReference type="GO" id="GO:0006631">
    <property type="term" value="P:fatty acid metabolic process"/>
    <property type="evidence" value="ECO:0007669"/>
    <property type="project" value="InterPro"/>
</dbReference>
<evidence type="ECO:0000259" key="5">
    <source>
        <dbReference type="PROSITE" id="PS50089"/>
    </source>
</evidence>
<dbReference type="PROSITE" id="PS50089">
    <property type="entry name" value="ZF_RING_2"/>
    <property type="match status" value="1"/>
</dbReference>
<keyword evidence="1 3" id="KW-0863">Zinc-finger</keyword>
<name>A0AA36BB57_OCTVU</name>
<feature type="domain" description="RING-type" evidence="5">
    <location>
        <begin position="267"/>
        <end position="306"/>
    </location>
</feature>
<keyword evidence="4" id="KW-1133">Transmembrane helix</keyword>
<dbReference type="GO" id="GO:0070403">
    <property type="term" value="F:NAD+ binding"/>
    <property type="evidence" value="ECO:0007669"/>
    <property type="project" value="InterPro"/>
</dbReference>
<reference evidence="6" key="1">
    <citation type="submission" date="2023-08" db="EMBL/GenBank/DDBJ databases">
        <authorList>
            <person name="Alioto T."/>
            <person name="Alioto T."/>
            <person name="Gomez Garrido J."/>
        </authorList>
    </citation>
    <scope>NUCLEOTIDE SEQUENCE</scope>
</reference>
<dbReference type="SUPFAM" id="SSF57850">
    <property type="entry name" value="RING/U-box"/>
    <property type="match status" value="1"/>
</dbReference>
<gene>
    <name evidence="6" type="ORF">OCTVUL_1B006760</name>
</gene>
<keyword evidence="2" id="KW-0862">Zinc</keyword>
<evidence type="ECO:0000313" key="6">
    <source>
        <dbReference type="EMBL" id="CAI9730437.1"/>
    </source>
</evidence>
<dbReference type="Pfam" id="PF02737">
    <property type="entry name" value="3HCDH_N"/>
    <property type="match status" value="1"/>
</dbReference>
<keyword evidence="1 3" id="KW-0479">Metal-binding</keyword>
<evidence type="ECO:0000256" key="4">
    <source>
        <dbReference type="SAM" id="Phobius"/>
    </source>
</evidence>
<sequence>MQAARMKYLCLDIGVISWCFLFLLFVIVVVVVVVVVASEVIGALAYHGHRVKMYDNNTETLNKAYSVIEEDKNMLRQEGLLLQKNFLGTIYYLSGLQETVKDADFIFEAIVDDLEMKQDLFQSASQMCKNDAVIATNSLKFHISDIAKKSSNKEQMIGLRFLYPVYYIPEVEITLSQQTSPETIEKGRKFLEKMGKTLFFRSGNEPLILKEEEKETRKQLRLEQIKNSFGMTHLFKKTVPKLSHDGNEAPSQDEAEGIPCISSEQDCAICMANTRDCLLCPCHHMVTCYVCSNMLLNKQDGCPICRKDITEIVKVYHS</sequence>
<dbReference type="AlphaFoldDB" id="A0AA36BB57"/>
<dbReference type="Gene3D" id="3.30.40.10">
    <property type="entry name" value="Zinc/RING finger domain, C3HC4 (zinc finger)"/>
    <property type="match status" value="1"/>
</dbReference>
<dbReference type="SUPFAM" id="SSF51735">
    <property type="entry name" value="NAD(P)-binding Rossmann-fold domains"/>
    <property type="match status" value="1"/>
</dbReference>
<protein>
    <submittedName>
        <fullName evidence="6">3-hydroxybutyryl-CoA dehydrogenase-like</fullName>
    </submittedName>
</protein>
<dbReference type="InterPro" id="IPR006176">
    <property type="entry name" value="3-OHacyl-CoA_DH_NAD-bd"/>
</dbReference>
<evidence type="ECO:0000256" key="1">
    <source>
        <dbReference type="ARBA" id="ARBA00022771"/>
    </source>
</evidence>